<dbReference type="GO" id="GO:0009060">
    <property type="term" value="P:aerobic respiration"/>
    <property type="evidence" value="ECO:0007669"/>
    <property type="project" value="TreeGrafter"/>
</dbReference>
<dbReference type="EMBL" id="CACTIH010010825">
    <property type="protein sequence ID" value="CAA3033720.1"/>
    <property type="molecule type" value="Genomic_DNA"/>
</dbReference>
<dbReference type="PANTHER" id="PTHR11432">
    <property type="entry name" value="NADH DEHYDROGENASE SUBUNIT 1"/>
    <property type="match status" value="1"/>
</dbReference>
<protein>
    <submittedName>
        <fullName evidence="6">NADH-ubiquinone oxidoreductase chain 1</fullName>
    </submittedName>
</protein>
<dbReference type="Gramene" id="OE9A060173T1">
    <property type="protein sequence ID" value="OE9A060173C1"/>
    <property type="gene ID" value="OE9A060173"/>
</dbReference>
<keyword evidence="5" id="KW-0472">Membrane</keyword>
<reference evidence="6 7" key="1">
    <citation type="submission" date="2019-12" db="EMBL/GenBank/DDBJ databases">
        <authorList>
            <person name="Alioto T."/>
            <person name="Alioto T."/>
            <person name="Gomez Garrido J."/>
        </authorList>
    </citation>
    <scope>NUCLEOTIDE SEQUENCE [LARGE SCALE GENOMIC DNA]</scope>
</reference>
<keyword evidence="4" id="KW-1133">Transmembrane helix</keyword>
<dbReference type="GO" id="GO:0016020">
    <property type="term" value="C:membrane"/>
    <property type="evidence" value="ECO:0007669"/>
    <property type="project" value="UniProtKB-SubCell"/>
</dbReference>
<comment type="caution">
    <text evidence="6">The sequence shown here is derived from an EMBL/GenBank/DDBJ whole genome shotgun (WGS) entry which is preliminary data.</text>
</comment>
<evidence type="ECO:0000313" key="7">
    <source>
        <dbReference type="Proteomes" id="UP000594638"/>
    </source>
</evidence>
<keyword evidence="7" id="KW-1185">Reference proteome</keyword>
<evidence type="ECO:0000256" key="2">
    <source>
        <dbReference type="ARBA" id="ARBA00010535"/>
    </source>
</evidence>
<evidence type="ECO:0000313" key="6">
    <source>
        <dbReference type="EMBL" id="CAA3033720.1"/>
    </source>
</evidence>
<keyword evidence="3" id="KW-0812">Transmembrane</keyword>
<gene>
    <name evidence="6" type="ORF">OLEA9_A060173</name>
</gene>
<dbReference type="InterPro" id="IPR001694">
    <property type="entry name" value="NADH_UbQ_OxRdtase_su1/FPO"/>
</dbReference>
<evidence type="ECO:0000256" key="1">
    <source>
        <dbReference type="ARBA" id="ARBA00004141"/>
    </source>
</evidence>
<sequence length="106" mass="11583">MDEPHAGKLARVILTGYPETNRALFDLLEVEAKSVAGCNVEYAQDTILNSSLLAKANVPGSQGLILIETRDDSLIASKYSILGKPKKELMLARALFILHSKLMSVR</sequence>
<organism evidence="6 7">
    <name type="scientific">Olea europaea subsp. europaea</name>
    <dbReference type="NCBI Taxonomy" id="158383"/>
    <lineage>
        <taxon>Eukaryota</taxon>
        <taxon>Viridiplantae</taxon>
        <taxon>Streptophyta</taxon>
        <taxon>Embryophyta</taxon>
        <taxon>Tracheophyta</taxon>
        <taxon>Spermatophyta</taxon>
        <taxon>Magnoliopsida</taxon>
        <taxon>eudicotyledons</taxon>
        <taxon>Gunneridae</taxon>
        <taxon>Pentapetalae</taxon>
        <taxon>asterids</taxon>
        <taxon>lamiids</taxon>
        <taxon>Lamiales</taxon>
        <taxon>Oleaceae</taxon>
        <taxon>Oleeae</taxon>
        <taxon>Olea</taxon>
    </lineage>
</organism>
<evidence type="ECO:0000256" key="3">
    <source>
        <dbReference type="ARBA" id="ARBA00022692"/>
    </source>
</evidence>
<dbReference type="OrthoDB" id="912168at2759"/>
<proteinExistence type="inferred from homology"/>
<dbReference type="AlphaFoldDB" id="A0A8S0VPX8"/>
<comment type="subcellular location">
    <subcellularLocation>
        <location evidence="1">Membrane</location>
        <topology evidence="1">Multi-pass membrane protein</topology>
    </subcellularLocation>
</comment>
<dbReference type="PANTHER" id="PTHR11432:SF3">
    <property type="entry name" value="NADH-UBIQUINONE OXIDOREDUCTASE CHAIN 1"/>
    <property type="match status" value="1"/>
</dbReference>
<dbReference type="Proteomes" id="UP000594638">
    <property type="component" value="Unassembled WGS sequence"/>
</dbReference>
<evidence type="ECO:0000256" key="5">
    <source>
        <dbReference type="ARBA" id="ARBA00023136"/>
    </source>
</evidence>
<evidence type="ECO:0000256" key="4">
    <source>
        <dbReference type="ARBA" id="ARBA00022989"/>
    </source>
</evidence>
<dbReference type="GO" id="GO:0003954">
    <property type="term" value="F:NADH dehydrogenase activity"/>
    <property type="evidence" value="ECO:0007669"/>
    <property type="project" value="TreeGrafter"/>
</dbReference>
<accession>A0A8S0VPX8</accession>
<comment type="similarity">
    <text evidence="2">Belongs to the complex I subunit 1 family.</text>
</comment>
<name>A0A8S0VPX8_OLEEU</name>